<dbReference type="Gene3D" id="3.90.226.10">
    <property type="entry name" value="2-enoyl-CoA Hydratase, Chain A, domain 1"/>
    <property type="match status" value="1"/>
</dbReference>
<dbReference type="NCBIfam" id="TIGR00225">
    <property type="entry name" value="prc"/>
    <property type="match status" value="1"/>
</dbReference>
<dbReference type="Pfam" id="PF17820">
    <property type="entry name" value="PDZ_6"/>
    <property type="match status" value="1"/>
</dbReference>
<dbReference type="SMART" id="SM00245">
    <property type="entry name" value="TSPc"/>
    <property type="match status" value="1"/>
</dbReference>
<evidence type="ECO:0000256" key="2">
    <source>
        <dbReference type="ARBA" id="ARBA00022670"/>
    </source>
</evidence>
<dbReference type="RefSeq" id="WP_215759482.1">
    <property type="nucleotide sequence ID" value="NZ_JAHKBE010000012.1"/>
</dbReference>
<feature type="signal peptide" evidence="6">
    <location>
        <begin position="1"/>
        <end position="19"/>
    </location>
</feature>
<feature type="chain" id="PRO_5046199522" evidence="6">
    <location>
        <begin position="20"/>
        <end position="558"/>
    </location>
</feature>
<dbReference type="SUPFAM" id="SSF50156">
    <property type="entry name" value="PDZ domain-like"/>
    <property type="match status" value="1"/>
</dbReference>
<proteinExistence type="inferred from homology"/>
<dbReference type="SMART" id="SM00228">
    <property type="entry name" value="PDZ"/>
    <property type="match status" value="1"/>
</dbReference>
<evidence type="ECO:0000256" key="5">
    <source>
        <dbReference type="RuleBase" id="RU004404"/>
    </source>
</evidence>
<keyword evidence="3 5" id="KW-0378">Hydrolase</keyword>
<dbReference type="CDD" id="cd06782">
    <property type="entry name" value="cpPDZ_CPP-like"/>
    <property type="match status" value="1"/>
</dbReference>
<evidence type="ECO:0000259" key="7">
    <source>
        <dbReference type="SMART" id="SM00228"/>
    </source>
</evidence>
<keyword evidence="10" id="KW-1185">Reference proteome</keyword>
<dbReference type="Pfam" id="PF03572">
    <property type="entry name" value="Peptidase_S41"/>
    <property type="match status" value="1"/>
</dbReference>
<reference evidence="9 10" key="1">
    <citation type="submission" date="2024-04" db="EMBL/GenBank/DDBJ databases">
        <title>Human intestinal bacterial collection.</title>
        <authorList>
            <person name="Pauvert C."/>
            <person name="Hitch T.C.A."/>
            <person name="Clavel T."/>
        </authorList>
    </citation>
    <scope>NUCLEOTIDE SEQUENCE [LARGE SCALE GENOMIC DNA]</scope>
    <source>
        <strain evidence="9 10">CLA-AA-H145</strain>
    </source>
</reference>
<evidence type="ECO:0000256" key="6">
    <source>
        <dbReference type="SAM" id="SignalP"/>
    </source>
</evidence>
<sequence length="558" mass="62083">MRKLIMAVTLWLAAIGAVAQNDDHNFDVAKNLDILNAIYKNLDMMYVDTLNPDEVVGNAINSMLQGLDPYTVYYPEDKQKDLKMMLTGKYAGIGALIRYNYKLGRVCIDEPYENMPAAEVGLRKGDIILSIDGEDMTKKNNDYVSEHLRGESGTTFELKILRPSTKKNMKFKVTRRIIQLPSIPYYGIQANGFGYLNLYSFTEGCGKEVRNAIIEMKKNGMKGLVLDLRGNGGGSEMEAVNVVNCFVPKGQLVVSNRGKVKRMNHDYKTTVEPVDTVMPVVVLVNGSSASASEITSGALQDLDRAVVMGTKTYGKGLVQTMVDLPYNAQMKLTTNKYYIPSGRCIQKVTYRHGNGGSAEAVADSVVEGFHTANGRPVKGGGGIEPEVVVKPDSLPNITYYLAAMRDSDELVHTFEIDYIAKHPTIAPASEFALTDADYEEFKQRVLNSHFKYDAMSAKSLDDLEKLAKFEGYYDDAKAEFDALRKKLKPNLAKDLDFNKESICEILNNDIVAAYYYQRGAVQNTLRTDKQVKAAFALLADAERYQQLLKPQPKDKAKN</sequence>
<comment type="caution">
    <text evidence="9">The sequence shown here is derived from an EMBL/GenBank/DDBJ whole genome shotgun (WGS) entry which is preliminary data.</text>
</comment>
<dbReference type="InterPro" id="IPR004447">
    <property type="entry name" value="Peptidase_S41A"/>
</dbReference>
<organism evidence="9 10">
    <name type="scientific">Hallella faecis</name>
    <dbReference type="NCBI Taxonomy" id="2841596"/>
    <lineage>
        <taxon>Bacteria</taxon>
        <taxon>Pseudomonadati</taxon>
        <taxon>Bacteroidota</taxon>
        <taxon>Bacteroidia</taxon>
        <taxon>Bacteroidales</taxon>
        <taxon>Prevotellaceae</taxon>
        <taxon>Hallella</taxon>
    </lineage>
</organism>
<dbReference type="PANTHER" id="PTHR32060:SF30">
    <property type="entry name" value="CARBOXY-TERMINAL PROCESSING PROTEASE CTPA"/>
    <property type="match status" value="1"/>
</dbReference>
<dbReference type="InterPro" id="IPR001478">
    <property type="entry name" value="PDZ"/>
</dbReference>
<dbReference type="EMBL" id="JBBNFP010000101">
    <property type="protein sequence ID" value="MEQ2487861.1"/>
    <property type="molecule type" value="Genomic_DNA"/>
</dbReference>
<gene>
    <name evidence="9" type="ORF">AAAT34_12535</name>
</gene>
<dbReference type="InterPro" id="IPR036034">
    <property type="entry name" value="PDZ_sf"/>
</dbReference>
<dbReference type="SUPFAM" id="SSF52096">
    <property type="entry name" value="ClpP/crotonase"/>
    <property type="match status" value="1"/>
</dbReference>
<dbReference type="CDD" id="cd07560">
    <property type="entry name" value="Peptidase_S41_CPP"/>
    <property type="match status" value="1"/>
</dbReference>
<dbReference type="Gene3D" id="3.30.750.44">
    <property type="match status" value="1"/>
</dbReference>
<dbReference type="InterPro" id="IPR029045">
    <property type="entry name" value="ClpP/crotonase-like_dom_sf"/>
</dbReference>
<evidence type="ECO:0000256" key="4">
    <source>
        <dbReference type="ARBA" id="ARBA00022825"/>
    </source>
</evidence>
<dbReference type="Proteomes" id="UP001487296">
    <property type="component" value="Unassembled WGS sequence"/>
</dbReference>
<keyword evidence="2 5" id="KW-0645">Protease</keyword>
<dbReference type="Gene3D" id="2.30.42.10">
    <property type="match status" value="1"/>
</dbReference>
<feature type="domain" description="PDZ" evidence="7">
    <location>
        <begin position="91"/>
        <end position="164"/>
    </location>
</feature>
<evidence type="ECO:0000313" key="10">
    <source>
        <dbReference type="Proteomes" id="UP001487296"/>
    </source>
</evidence>
<comment type="similarity">
    <text evidence="1 5">Belongs to the peptidase S41A family.</text>
</comment>
<evidence type="ECO:0000259" key="8">
    <source>
        <dbReference type="SMART" id="SM00245"/>
    </source>
</evidence>
<protein>
    <submittedName>
        <fullName evidence="9">S41 family peptidase</fullName>
    </submittedName>
</protein>
<dbReference type="InterPro" id="IPR005151">
    <property type="entry name" value="Tail-specific_protease"/>
</dbReference>
<dbReference type="InterPro" id="IPR041489">
    <property type="entry name" value="PDZ_6"/>
</dbReference>
<accession>A0ABV1FTW5</accession>
<name>A0ABV1FTW5_9BACT</name>
<evidence type="ECO:0000256" key="1">
    <source>
        <dbReference type="ARBA" id="ARBA00009179"/>
    </source>
</evidence>
<keyword evidence="4 5" id="KW-0720">Serine protease</keyword>
<feature type="domain" description="Tail specific protease" evidence="8">
    <location>
        <begin position="166"/>
        <end position="350"/>
    </location>
</feature>
<evidence type="ECO:0000256" key="3">
    <source>
        <dbReference type="ARBA" id="ARBA00022801"/>
    </source>
</evidence>
<evidence type="ECO:0000313" key="9">
    <source>
        <dbReference type="EMBL" id="MEQ2487861.1"/>
    </source>
</evidence>
<dbReference type="PANTHER" id="PTHR32060">
    <property type="entry name" value="TAIL-SPECIFIC PROTEASE"/>
    <property type="match status" value="1"/>
</dbReference>
<keyword evidence="6" id="KW-0732">Signal</keyword>